<accession>A0ABQ1FBZ7</accession>
<comment type="caution">
    <text evidence="1">The sequence shown here is derived from an EMBL/GenBank/DDBJ whole genome shotgun (WGS) entry which is preliminary data.</text>
</comment>
<keyword evidence="2" id="KW-1185">Reference proteome</keyword>
<gene>
    <name evidence="1" type="ORF">GCM10008018_58520</name>
</gene>
<name>A0ABQ1FBZ7_9BACL</name>
<dbReference type="RefSeq" id="WP_189018597.1">
    <property type="nucleotide sequence ID" value="NZ_BMHE01000047.1"/>
</dbReference>
<reference evidence="2" key="1">
    <citation type="journal article" date="2019" name="Int. J. Syst. Evol. Microbiol.">
        <title>The Global Catalogue of Microorganisms (GCM) 10K type strain sequencing project: providing services to taxonomists for standard genome sequencing and annotation.</title>
        <authorList>
            <consortium name="The Broad Institute Genomics Platform"/>
            <consortium name="The Broad Institute Genome Sequencing Center for Infectious Disease"/>
            <person name="Wu L."/>
            <person name="Ma J."/>
        </authorList>
    </citation>
    <scope>NUCLEOTIDE SEQUENCE [LARGE SCALE GENOMIC DNA]</scope>
    <source>
        <strain evidence="2">CGMCC 1.15043</strain>
    </source>
</reference>
<dbReference type="EMBL" id="BMHE01000047">
    <property type="protein sequence ID" value="GGA04929.1"/>
    <property type="molecule type" value="Genomic_DNA"/>
</dbReference>
<dbReference type="Proteomes" id="UP000615455">
    <property type="component" value="Unassembled WGS sequence"/>
</dbReference>
<sequence>MNILVAGNCDKYDFVLTLAIMLGAYKEESVMIVTDNDRHYRYFQGEASGVKIVNHIPPFPFAITIYDWHNRYPVDVEFAKCLLATNFERSSLAHIDELLKTITPDALLVMEAECGVNLNYIEKNVPSEAPVYSYYDDPRRRIDWVHDGRVELKDLDKEFSETVGNVLTDICELPIKDIKKLWSYARKRGVLTC</sequence>
<evidence type="ECO:0008006" key="3">
    <source>
        <dbReference type="Google" id="ProtNLM"/>
    </source>
</evidence>
<evidence type="ECO:0000313" key="2">
    <source>
        <dbReference type="Proteomes" id="UP000615455"/>
    </source>
</evidence>
<protein>
    <recommendedName>
        <fullName evidence="3">DUF115 domain-containing protein</fullName>
    </recommendedName>
</protein>
<proteinExistence type="predicted"/>
<evidence type="ECO:0000313" key="1">
    <source>
        <dbReference type="EMBL" id="GGA04929.1"/>
    </source>
</evidence>
<organism evidence="1 2">
    <name type="scientific">Paenibacillus marchantiophytorum</name>
    <dbReference type="NCBI Taxonomy" id="1619310"/>
    <lineage>
        <taxon>Bacteria</taxon>
        <taxon>Bacillati</taxon>
        <taxon>Bacillota</taxon>
        <taxon>Bacilli</taxon>
        <taxon>Bacillales</taxon>
        <taxon>Paenibacillaceae</taxon>
        <taxon>Paenibacillus</taxon>
    </lineage>
</organism>